<reference evidence="3 4" key="1">
    <citation type="submission" date="2014-12" db="EMBL/GenBank/DDBJ databases">
        <title>Comparative genomics of the lactic acid bacteria isolated from the honey bee gut.</title>
        <authorList>
            <person name="Ellegaard K.M."/>
            <person name="Tamarit D."/>
            <person name="Javelind E."/>
            <person name="Olofsson T."/>
            <person name="Andersson S.G."/>
            <person name="Vasquez A."/>
        </authorList>
    </citation>
    <scope>NUCLEOTIDE SEQUENCE [LARGE SCALE GENOMIC DNA]</scope>
    <source>
        <strain evidence="3 4">Bin2</strain>
    </source>
</reference>
<evidence type="ECO:0000256" key="2">
    <source>
        <dbReference type="SAM" id="Phobius"/>
    </source>
</evidence>
<comment type="caution">
    <text evidence="3">The sequence shown here is derived from an EMBL/GenBank/DDBJ whole genome shotgun (WGS) entry which is preliminary data.</text>
</comment>
<dbReference type="EMBL" id="JWME01000011">
    <property type="protein sequence ID" value="KJY49815.1"/>
    <property type="molecule type" value="Genomic_DNA"/>
</dbReference>
<organism evidence="3 4">
    <name type="scientific">Bifidobacterium asteroides</name>
    <dbReference type="NCBI Taxonomy" id="1684"/>
    <lineage>
        <taxon>Bacteria</taxon>
        <taxon>Bacillati</taxon>
        <taxon>Actinomycetota</taxon>
        <taxon>Actinomycetes</taxon>
        <taxon>Bifidobacteriales</taxon>
        <taxon>Bifidobacteriaceae</taxon>
        <taxon>Bifidobacterium</taxon>
    </lineage>
</organism>
<dbReference type="PATRIC" id="fig|1684.4.peg.1215"/>
<proteinExistence type="predicted"/>
<evidence type="ECO:0000256" key="1">
    <source>
        <dbReference type="SAM" id="MobiDB-lite"/>
    </source>
</evidence>
<gene>
    <name evidence="3" type="ORF">JF69_11250</name>
</gene>
<name>A0A0F4KTS9_9BIFI</name>
<feature type="transmembrane region" description="Helical" evidence="2">
    <location>
        <begin position="188"/>
        <end position="209"/>
    </location>
</feature>
<sequence>MNNTQVAGAVRTKTKLGPESPDLGAGPAEGWVRIKSFLSSAVQTRMTLRVQAMPRLIVFVIWALVLTLGVMGFIPLSSGFTGLFTEMVLMATAFVCSLTTFRPLISNAVTRSTIAWTQIISNVVMALATSTFMIVIAIISSLGQIGWMPFTESYQRFLVQGCSPWRLTLDPWSVSCFNQSYAQQPSRWLALALHVFMVQVAFVLFGQVLGDLAARLDRKGGCLLLVGLLICVGFWHSISGWNFWGWQQTAVQMINLMRGHWMYKTLSPFMNVDLWGYVTVYLLWPQVVFTLVFSAICILFSYWLTSHRQLPAIQGLSILG</sequence>
<keyword evidence="2" id="KW-0812">Transmembrane</keyword>
<keyword evidence="2" id="KW-0472">Membrane</keyword>
<feature type="transmembrane region" description="Helical" evidence="2">
    <location>
        <begin position="221"/>
        <end position="238"/>
    </location>
</feature>
<dbReference type="Proteomes" id="UP000033648">
    <property type="component" value="Unassembled WGS sequence"/>
</dbReference>
<feature type="transmembrane region" description="Helical" evidence="2">
    <location>
        <begin position="80"/>
        <end position="101"/>
    </location>
</feature>
<dbReference type="OrthoDB" id="3227834at2"/>
<protein>
    <submittedName>
        <fullName evidence="3">Uncharacterized protein</fullName>
    </submittedName>
</protein>
<evidence type="ECO:0000313" key="4">
    <source>
        <dbReference type="Proteomes" id="UP000033648"/>
    </source>
</evidence>
<feature type="transmembrane region" description="Helical" evidence="2">
    <location>
        <begin position="56"/>
        <end position="74"/>
    </location>
</feature>
<feature type="transmembrane region" description="Helical" evidence="2">
    <location>
        <begin position="274"/>
        <end position="304"/>
    </location>
</feature>
<evidence type="ECO:0000313" key="3">
    <source>
        <dbReference type="EMBL" id="KJY49815.1"/>
    </source>
</evidence>
<dbReference type="AlphaFoldDB" id="A0A0F4KTS9"/>
<feature type="region of interest" description="Disordered" evidence="1">
    <location>
        <begin position="1"/>
        <end position="24"/>
    </location>
</feature>
<accession>A0A0F4KTS9</accession>
<keyword evidence="2" id="KW-1133">Transmembrane helix</keyword>
<feature type="transmembrane region" description="Helical" evidence="2">
    <location>
        <begin position="122"/>
        <end position="147"/>
    </location>
</feature>